<feature type="chain" id="PRO_5032576099" evidence="2">
    <location>
        <begin position="35"/>
        <end position="179"/>
    </location>
</feature>
<organism evidence="4 5">
    <name type="scientific">Candidatus Nitrohelix vancouverensis</name>
    <dbReference type="NCBI Taxonomy" id="2705534"/>
    <lineage>
        <taxon>Bacteria</taxon>
        <taxon>Pseudomonadati</taxon>
        <taxon>Nitrospinota/Tectimicrobiota group</taxon>
        <taxon>Nitrospinota</taxon>
        <taxon>Nitrospinia</taxon>
        <taxon>Nitrospinales</taxon>
        <taxon>Nitrospinaceae</taxon>
        <taxon>Candidatus Nitrohelix</taxon>
    </lineage>
</organism>
<accession>A0A7T0C403</accession>
<dbReference type="Pfam" id="PF08239">
    <property type="entry name" value="SH3_3"/>
    <property type="match status" value="1"/>
</dbReference>
<feature type="compositionally biased region" description="Low complexity" evidence="1">
    <location>
        <begin position="118"/>
        <end position="127"/>
    </location>
</feature>
<feature type="region of interest" description="Disordered" evidence="1">
    <location>
        <begin position="118"/>
        <end position="146"/>
    </location>
</feature>
<feature type="domain" description="SH3b" evidence="3">
    <location>
        <begin position="34"/>
        <end position="96"/>
    </location>
</feature>
<reference evidence="5" key="1">
    <citation type="submission" date="2020-02" db="EMBL/GenBank/DDBJ databases">
        <title>Genomic and physiological characterization of two novel Nitrospinaceae genera.</title>
        <authorList>
            <person name="Mueller A.J."/>
            <person name="Jung M.-Y."/>
            <person name="Strachan C.R."/>
            <person name="Herbold C.W."/>
            <person name="Kirkegaard R.H."/>
            <person name="Daims H."/>
        </authorList>
    </citation>
    <scope>NUCLEOTIDE SEQUENCE [LARGE SCALE GENOMIC DNA]</scope>
</reference>
<evidence type="ECO:0000313" key="5">
    <source>
        <dbReference type="Proteomes" id="UP000594464"/>
    </source>
</evidence>
<dbReference type="AlphaFoldDB" id="A0A7T0C403"/>
<evidence type="ECO:0000256" key="1">
    <source>
        <dbReference type="SAM" id="MobiDB-lite"/>
    </source>
</evidence>
<feature type="signal peptide" evidence="2">
    <location>
        <begin position="1"/>
        <end position="34"/>
    </location>
</feature>
<protein>
    <submittedName>
        <fullName evidence="4">SH3 domain-containing protein</fullName>
    </submittedName>
</protein>
<evidence type="ECO:0000313" key="4">
    <source>
        <dbReference type="EMBL" id="QPJ66126.1"/>
    </source>
</evidence>
<evidence type="ECO:0000259" key="3">
    <source>
        <dbReference type="PROSITE" id="PS51781"/>
    </source>
</evidence>
<dbReference type="InterPro" id="IPR003646">
    <property type="entry name" value="SH3-like_bac-type"/>
</dbReference>
<feature type="compositionally biased region" description="Basic and acidic residues" evidence="1">
    <location>
        <begin position="135"/>
        <end position="146"/>
    </location>
</feature>
<dbReference type="Proteomes" id="UP000594464">
    <property type="component" value="Chromosome"/>
</dbReference>
<dbReference type="Gene3D" id="2.30.30.40">
    <property type="entry name" value="SH3 Domains"/>
    <property type="match status" value="1"/>
</dbReference>
<evidence type="ECO:0000256" key="2">
    <source>
        <dbReference type="SAM" id="SignalP"/>
    </source>
</evidence>
<name>A0A7T0C403_9BACT</name>
<proteinExistence type="predicted"/>
<keyword evidence="2" id="KW-0732">Signal</keyword>
<dbReference type="EMBL" id="CP048620">
    <property type="protein sequence ID" value="QPJ66126.1"/>
    <property type="molecule type" value="Genomic_DNA"/>
</dbReference>
<sequence length="179" mass="19093">MRIHSKSKFRHALRKAVLILAIALLSSISNTAFAETMYSKKADVVLKESASGSAKDIGTLSKGESVEILKKDGKYYQAKTESGKTGWIFKFHLSDSAPEQSDGGGGLLAALGGRSDVSASESASSSSIRGLSPVSEKHAKDKGISDADIQAVKDMENLKITSTELKQFLAQRKLGPFSK</sequence>
<dbReference type="KEGG" id="nva:G3M78_12265"/>
<dbReference type="SMART" id="SM00287">
    <property type="entry name" value="SH3b"/>
    <property type="match status" value="1"/>
</dbReference>
<gene>
    <name evidence="4" type="ORF">G3M78_12265</name>
</gene>
<dbReference type="PROSITE" id="PS51781">
    <property type="entry name" value="SH3B"/>
    <property type="match status" value="1"/>
</dbReference>